<dbReference type="InterPro" id="IPR027417">
    <property type="entry name" value="P-loop_NTPase"/>
</dbReference>
<evidence type="ECO:0000313" key="3">
    <source>
        <dbReference type="EMBL" id="KAJ2923153.1"/>
    </source>
</evidence>
<evidence type="ECO:0000256" key="1">
    <source>
        <dbReference type="ARBA" id="ARBA00022737"/>
    </source>
</evidence>
<protein>
    <recommendedName>
        <fullName evidence="2">Nephrocystin 3-like N-terminal domain-containing protein</fullName>
    </recommendedName>
</protein>
<proteinExistence type="predicted"/>
<dbReference type="Pfam" id="PF24883">
    <property type="entry name" value="NPHP3_N"/>
    <property type="match status" value="1"/>
</dbReference>
<reference evidence="3" key="1">
    <citation type="submission" date="2022-06" db="EMBL/GenBank/DDBJ databases">
        <title>Genome Sequence of Candolleomyces eurysporus.</title>
        <authorList>
            <person name="Buettner E."/>
        </authorList>
    </citation>
    <scope>NUCLEOTIDE SEQUENCE</scope>
    <source>
        <strain evidence="3">VTCC 930004</strain>
    </source>
</reference>
<organism evidence="3 4">
    <name type="scientific">Candolleomyces eurysporus</name>
    <dbReference type="NCBI Taxonomy" id="2828524"/>
    <lineage>
        <taxon>Eukaryota</taxon>
        <taxon>Fungi</taxon>
        <taxon>Dikarya</taxon>
        <taxon>Basidiomycota</taxon>
        <taxon>Agaricomycotina</taxon>
        <taxon>Agaricomycetes</taxon>
        <taxon>Agaricomycetidae</taxon>
        <taxon>Agaricales</taxon>
        <taxon>Agaricineae</taxon>
        <taxon>Psathyrellaceae</taxon>
        <taxon>Candolleomyces</taxon>
    </lineage>
</organism>
<dbReference type="AlphaFoldDB" id="A0A9W8MBM2"/>
<dbReference type="Proteomes" id="UP001140091">
    <property type="component" value="Unassembled WGS sequence"/>
</dbReference>
<sequence>MTEAPLHFENFSGSRNVQLGQQTINLIAGNQYLSNGRQNLILRLNPIFDASHTRDRRASPPDSACFAGTRVDVIEEITSWADVEIVLSETPVVDIYWFHGFAGSGKSAISLEIAKIYAGSGRLLASYFFFRNAGDRSRMNRFAATLAAQMAAAVPATASFIKTALDAETGRDSNQIIHHSRQVNQE</sequence>
<dbReference type="OrthoDB" id="2928561at2759"/>
<dbReference type="SUPFAM" id="SSF52540">
    <property type="entry name" value="P-loop containing nucleoside triphosphate hydrolases"/>
    <property type="match status" value="1"/>
</dbReference>
<evidence type="ECO:0000259" key="2">
    <source>
        <dbReference type="Pfam" id="PF24883"/>
    </source>
</evidence>
<accession>A0A9W8MBM2</accession>
<comment type="caution">
    <text evidence="3">The sequence shown here is derived from an EMBL/GenBank/DDBJ whole genome shotgun (WGS) entry which is preliminary data.</text>
</comment>
<keyword evidence="4" id="KW-1185">Reference proteome</keyword>
<feature type="non-terminal residue" evidence="3">
    <location>
        <position position="186"/>
    </location>
</feature>
<feature type="domain" description="Nephrocystin 3-like N-terminal" evidence="2">
    <location>
        <begin position="93"/>
        <end position="175"/>
    </location>
</feature>
<dbReference type="EMBL" id="JANBPK010001404">
    <property type="protein sequence ID" value="KAJ2923153.1"/>
    <property type="molecule type" value="Genomic_DNA"/>
</dbReference>
<gene>
    <name evidence="3" type="ORF">H1R20_g13941</name>
</gene>
<keyword evidence="1" id="KW-0677">Repeat</keyword>
<evidence type="ECO:0000313" key="4">
    <source>
        <dbReference type="Proteomes" id="UP001140091"/>
    </source>
</evidence>
<name>A0A9W8MBM2_9AGAR</name>
<dbReference type="InterPro" id="IPR056884">
    <property type="entry name" value="NPHP3-like_N"/>
</dbReference>